<proteinExistence type="predicted"/>
<reference evidence="2" key="1">
    <citation type="submission" date="2021-04" db="EMBL/GenBank/DDBJ databases">
        <title>Devosia litorisediminis sp. nov., isolated from a sand dune.</title>
        <authorList>
            <person name="Park S."/>
            <person name="Yoon J.-H."/>
        </authorList>
    </citation>
    <scope>NUCLEOTIDE SEQUENCE</scope>
    <source>
        <strain evidence="2">BSSL-BM10</strain>
    </source>
</reference>
<feature type="signal peptide" evidence="1">
    <location>
        <begin position="1"/>
        <end position="22"/>
    </location>
</feature>
<sequence length="260" mass="27714">MTQFRFATLAALALFASLPTSAAEIDAKAGYVLTLGGINIATMNVDLTDDGSRYSLDLSANVAGLGAMVASGTAKASASGSSTSNRLAARAFSLETRANGDTFDVDVTFSGRDVGSFKVEPPILDNYDRVPLERRHLTGVSDFLSAFVFKGGALDKSLCDRRVGIFTGVERFNIAMRFAGTDKATSARTGYQGPVVLCSVDYSPVSGHFTSSEITNYLADSDRIIIWYAPLGPTGYFIPYRVLLGTNMGDLSMVLTGMRF</sequence>
<dbReference type="Proteomes" id="UP000678281">
    <property type="component" value="Unassembled WGS sequence"/>
</dbReference>
<accession>A0A942ECV6</accession>
<feature type="chain" id="PRO_5036807758" evidence="1">
    <location>
        <begin position="23"/>
        <end position="260"/>
    </location>
</feature>
<evidence type="ECO:0000313" key="3">
    <source>
        <dbReference type="Proteomes" id="UP000678281"/>
    </source>
</evidence>
<comment type="caution">
    <text evidence="2">The sequence shown here is derived from an EMBL/GenBank/DDBJ whole genome shotgun (WGS) entry which is preliminary data.</text>
</comment>
<dbReference type="RefSeq" id="WP_212659751.1">
    <property type="nucleotide sequence ID" value="NZ_JAGXTP010000003.1"/>
</dbReference>
<protein>
    <submittedName>
        <fullName evidence="2">DUF3108 domain-containing protein</fullName>
    </submittedName>
</protein>
<keyword evidence="1" id="KW-0732">Signal</keyword>
<evidence type="ECO:0000256" key="1">
    <source>
        <dbReference type="SAM" id="SignalP"/>
    </source>
</evidence>
<gene>
    <name evidence="2" type="ORF">KD146_15520</name>
</gene>
<name>A0A942ECV6_9HYPH</name>
<dbReference type="AlphaFoldDB" id="A0A942ECV6"/>
<organism evidence="2 3">
    <name type="scientific">Devosia litorisediminis</name>
    <dbReference type="NCBI Taxonomy" id="2829817"/>
    <lineage>
        <taxon>Bacteria</taxon>
        <taxon>Pseudomonadati</taxon>
        <taxon>Pseudomonadota</taxon>
        <taxon>Alphaproteobacteria</taxon>
        <taxon>Hyphomicrobiales</taxon>
        <taxon>Devosiaceae</taxon>
        <taxon>Devosia</taxon>
    </lineage>
</organism>
<keyword evidence="3" id="KW-1185">Reference proteome</keyword>
<dbReference type="EMBL" id="JAGXTP010000003">
    <property type="protein sequence ID" value="MBS3850109.1"/>
    <property type="molecule type" value="Genomic_DNA"/>
</dbReference>
<evidence type="ECO:0000313" key="2">
    <source>
        <dbReference type="EMBL" id="MBS3850109.1"/>
    </source>
</evidence>